<dbReference type="EMBL" id="ASPP01011288">
    <property type="protein sequence ID" value="ETO21792.1"/>
    <property type="molecule type" value="Genomic_DNA"/>
</dbReference>
<gene>
    <name evidence="4" type="ORF">RFI_15411</name>
</gene>
<evidence type="ECO:0000313" key="4">
    <source>
        <dbReference type="EMBL" id="ETO21792.1"/>
    </source>
</evidence>
<feature type="compositionally biased region" description="Polar residues" evidence="2">
    <location>
        <begin position="1"/>
        <end position="13"/>
    </location>
</feature>
<organism evidence="4 5">
    <name type="scientific">Reticulomyxa filosa</name>
    <dbReference type="NCBI Taxonomy" id="46433"/>
    <lineage>
        <taxon>Eukaryota</taxon>
        <taxon>Sar</taxon>
        <taxon>Rhizaria</taxon>
        <taxon>Retaria</taxon>
        <taxon>Foraminifera</taxon>
        <taxon>Monothalamids</taxon>
        <taxon>Reticulomyxidae</taxon>
        <taxon>Reticulomyxa</taxon>
    </lineage>
</organism>
<feature type="coiled-coil region" evidence="1">
    <location>
        <begin position="260"/>
        <end position="291"/>
    </location>
</feature>
<keyword evidence="5" id="KW-1185">Reference proteome</keyword>
<keyword evidence="3" id="KW-0812">Transmembrane</keyword>
<keyword evidence="3" id="KW-0472">Membrane</keyword>
<feature type="coiled-coil region" evidence="1">
    <location>
        <begin position="71"/>
        <end position="98"/>
    </location>
</feature>
<proteinExistence type="predicted"/>
<keyword evidence="3" id="KW-1133">Transmembrane helix</keyword>
<feature type="compositionally biased region" description="Basic residues" evidence="2">
    <location>
        <begin position="16"/>
        <end position="25"/>
    </location>
</feature>
<feature type="coiled-coil region" evidence="1">
    <location>
        <begin position="146"/>
        <end position="173"/>
    </location>
</feature>
<evidence type="ECO:0000256" key="2">
    <source>
        <dbReference type="SAM" id="MobiDB-lite"/>
    </source>
</evidence>
<protein>
    <submittedName>
        <fullName evidence="4">Uncharacterized protein</fullName>
    </submittedName>
</protein>
<feature type="region of interest" description="Disordered" evidence="2">
    <location>
        <begin position="1"/>
        <end position="47"/>
    </location>
</feature>
<evidence type="ECO:0000256" key="1">
    <source>
        <dbReference type="SAM" id="Coils"/>
    </source>
</evidence>
<reference evidence="4 5" key="1">
    <citation type="journal article" date="2013" name="Curr. Biol.">
        <title>The Genome of the Foraminiferan Reticulomyxa filosa.</title>
        <authorList>
            <person name="Glockner G."/>
            <person name="Hulsmann N."/>
            <person name="Schleicher M."/>
            <person name="Noegel A.A."/>
            <person name="Eichinger L."/>
            <person name="Gallinger C."/>
            <person name="Pawlowski J."/>
            <person name="Sierra R."/>
            <person name="Euteneuer U."/>
            <person name="Pillet L."/>
            <person name="Moustafa A."/>
            <person name="Platzer M."/>
            <person name="Groth M."/>
            <person name="Szafranski K."/>
            <person name="Schliwa M."/>
        </authorList>
    </citation>
    <scope>NUCLEOTIDE SEQUENCE [LARGE SCALE GENOMIC DNA]</scope>
</reference>
<dbReference type="Proteomes" id="UP000023152">
    <property type="component" value="Unassembled WGS sequence"/>
</dbReference>
<feature type="transmembrane region" description="Helical" evidence="3">
    <location>
        <begin position="343"/>
        <end position="367"/>
    </location>
</feature>
<name>X6N912_RETFI</name>
<keyword evidence="1" id="KW-0175">Coiled coil</keyword>
<sequence>MSGSSKDTSNPQKTAIARKFKRQKKEAKNGASASHIRTDSGTPSHHTMSSLALLAANNPQAMGELTRVSVDMRAQKELDRLQKLVQQKESQFQSALEITDQLNIANSKVEIIKKKKGEETSTKKKKVENPLCNESHELRSKLTTIEDRYEKDFQQLQSSLEEHTQMVIQLQQDLMIKEKASQVTEQQHLSQLKEKALVYVYVLYVYFFFYKKNKIDMLANINPVDYTICAPGDARDTHEAREASDVPGAPDTPNNALHAMKIEQELKMQLEEEMKRTDDLLKEQNQFYENEISEYVEATKTISNEVVLLAAQNYKVNYNNSFMKSSFYHKSMSNICQFEHSSYISYIIYMFIYNTYTMNVATLFVNLNFK</sequence>
<evidence type="ECO:0000256" key="3">
    <source>
        <dbReference type="SAM" id="Phobius"/>
    </source>
</evidence>
<accession>X6N912</accession>
<comment type="caution">
    <text evidence="4">The sequence shown here is derived from an EMBL/GenBank/DDBJ whole genome shotgun (WGS) entry which is preliminary data.</text>
</comment>
<evidence type="ECO:0000313" key="5">
    <source>
        <dbReference type="Proteomes" id="UP000023152"/>
    </source>
</evidence>
<dbReference type="AlphaFoldDB" id="X6N912"/>